<feature type="domain" description="Alcohol dehydrogenase-like N-terminal" evidence="3">
    <location>
        <begin position="24"/>
        <end position="130"/>
    </location>
</feature>
<keyword evidence="1" id="KW-0560">Oxidoreductase</keyword>
<evidence type="ECO:0000256" key="1">
    <source>
        <dbReference type="ARBA" id="ARBA00023002"/>
    </source>
</evidence>
<keyword evidence="5" id="KW-1185">Reference proteome</keyword>
<comment type="caution">
    <text evidence="4">The sequence shown here is derived from an EMBL/GenBank/DDBJ whole genome shotgun (WGS) entry which is preliminary data.</text>
</comment>
<dbReference type="Proteomes" id="UP000242682">
    <property type="component" value="Unassembled WGS sequence"/>
</dbReference>
<evidence type="ECO:0000313" key="4">
    <source>
        <dbReference type="EMBL" id="PSL40182.1"/>
    </source>
</evidence>
<dbReference type="GO" id="GO:0016491">
    <property type="term" value="F:oxidoreductase activity"/>
    <property type="evidence" value="ECO:0007669"/>
    <property type="project" value="UniProtKB-KW"/>
</dbReference>
<protein>
    <submittedName>
        <fullName evidence="4">2-desacetyl-2-hydroxyethyl bacteriochlorophyllide A dehydrogenase</fullName>
    </submittedName>
</protein>
<dbReference type="InterPro" id="IPR011032">
    <property type="entry name" value="GroES-like_sf"/>
</dbReference>
<dbReference type="InterPro" id="IPR050129">
    <property type="entry name" value="Zn_alcohol_dh"/>
</dbReference>
<name>A0A2P8H1U7_9BACL</name>
<dbReference type="Pfam" id="PF08240">
    <property type="entry name" value="ADH_N"/>
    <property type="match status" value="1"/>
</dbReference>
<proteinExistence type="predicted"/>
<evidence type="ECO:0000259" key="3">
    <source>
        <dbReference type="Pfam" id="PF08240"/>
    </source>
</evidence>
<sequence>MKTIVYEGPQTVSFKEMEIPELTEGWALIKSSHAGICGSDLNIFSGAHPRAQAPLVLGHEFSGTMAKGHPTIEEGTPVTVNPLLSCGKCSSCRNGQSHVCENLRLIGIDCDGGMAEFVKVPIENVVKLPEGLSLALGALVEPVAVAVHAVRQGNYIPGDNAVVFGAGTIGFCVGLVLKSYGAKNVTIVETNELRLEKAKELGFSTVNPLQQDVKKEILEKTGGVGADFVFDCAGHPSVLPHVTGVAKVRGTIVMVAAYKKPAEVDLLQGMFKELSMNFIRVYTQKDFVLAAELLQENSMFEKIITHVLPAEEAKQGFDLLTQKTDAVKVMYEFNG</sequence>
<dbReference type="Pfam" id="PF00107">
    <property type="entry name" value="ADH_zinc_N"/>
    <property type="match status" value="1"/>
</dbReference>
<dbReference type="SUPFAM" id="SSF50129">
    <property type="entry name" value="GroES-like"/>
    <property type="match status" value="1"/>
</dbReference>
<dbReference type="PANTHER" id="PTHR43401:SF2">
    <property type="entry name" value="L-THREONINE 3-DEHYDROGENASE"/>
    <property type="match status" value="1"/>
</dbReference>
<feature type="domain" description="Alcohol dehydrogenase-like C-terminal" evidence="2">
    <location>
        <begin position="169"/>
        <end position="295"/>
    </location>
</feature>
<dbReference type="Gene3D" id="3.90.180.10">
    <property type="entry name" value="Medium-chain alcohol dehydrogenases, catalytic domain"/>
    <property type="match status" value="1"/>
</dbReference>
<dbReference type="OrthoDB" id="9770238at2"/>
<dbReference type="InterPro" id="IPR013149">
    <property type="entry name" value="ADH-like_C"/>
</dbReference>
<dbReference type="Gene3D" id="3.40.50.720">
    <property type="entry name" value="NAD(P)-binding Rossmann-like Domain"/>
    <property type="match status" value="1"/>
</dbReference>
<dbReference type="AlphaFoldDB" id="A0A2P8H1U7"/>
<dbReference type="PANTHER" id="PTHR43401">
    <property type="entry name" value="L-THREONINE 3-DEHYDROGENASE"/>
    <property type="match status" value="1"/>
</dbReference>
<reference evidence="4 5" key="1">
    <citation type="submission" date="2018-03" db="EMBL/GenBank/DDBJ databases">
        <title>Genomic Encyclopedia of Type Strains, Phase III (KMG-III): the genomes of soil and plant-associated and newly described type strains.</title>
        <authorList>
            <person name="Whitman W."/>
        </authorList>
    </citation>
    <scope>NUCLEOTIDE SEQUENCE [LARGE SCALE GENOMIC DNA]</scope>
    <source>
        <strain evidence="4 5">CGMCC 1.12259</strain>
    </source>
</reference>
<dbReference type="EMBL" id="PYAT01000006">
    <property type="protein sequence ID" value="PSL40182.1"/>
    <property type="molecule type" value="Genomic_DNA"/>
</dbReference>
<organism evidence="4 5">
    <name type="scientific">Planomicrobium soli</name>
    <dbReference type="NCBI Taxonomy" id="1176648"/>
    <lineage>
        <taxon>Bacteria</taxon>
        <taxon>Bacillati</taxon>
        <taxon>Bacillota</taxon>
        <taxon>Bacilli</taxon>
        <taxon>Bacillales</taxon>
        <taxon>Caryophanaceae</taxon>
        <taxon>Planomicrobium</taxon>
    </lineage>
</organism>
<dbReference type="InterPro" id="IPR036291">
    <property type="entry name" value="NAD(P)-bd_dom_sf"/>
</dbReference>
<gene>
    <name evidence="4" type="ORF">B0H99_106201</name>
</gene>
<dbReference type="SUPFAM" id="SSF51735">
    <property type="entry name" value="NAD(P)-binding Rossmann-fold domains"/>
    <property type="match status" value="1"/>
</dbReference>
<dbReference type="InterPro" id="IPR013154">
    <property type="entry name" value="ADH-like_N"/>
</dbReference>
<accession>A0A2P8H1U7</accession>
<dbReference type="RefSeq" id="WP_106533502.1">
    <property type="nucleotide sequence ID" value="NZ_PYAT01000006.1"/>
</dbReference>
<evidence type="ECO:0000313" key="5">
    <source>
        <dbReference type="Proteomes" id="UP000242682"/>
    </source>
</evidence>
<evidence type="ECO:0000259" key="2">
    <source>
        <dbReference type="Pfam" id="PF00107"/>
    </source>
</evidence>